<dbReference type="AlphaFoldDB" id="A0A9D2GT12"/>
<gene>
    <name evidence="2" type="ORF">H9804_01690</name>
</gene>
<dbReference type="Proteomes" id="UP000824176">
    <property type="component" value="Unassembled WGS sequence"/>
</dbReference>
<evidence type="ECO:0000256" key="1">
    <source>
        <dbReference type="SAM" id="SignalP"/>
    </source>
</evidence>
<comment type="caution">
    <text evidence="2">The sequence shown here is derived from an EMBL/GenBank/DDBJ whole genome shotgun (WGS) entry which is preliminary data.</text>
</comment>
<name>A0A9D2GT12_9BACT</name>
<reference evidence="2" key="2">
    <citation type="submission" date="2021-04" db="EMBL/GenBank/DDBJ databases">
        <authorList>
            <person name="Gilroy R."/>
        </authorList>
    </citation>
    <scope>NUCLEOTIDE SEQUENCE</scope>
    <source>
        <strain evidence="2">ChiW4-1371</strain>
    </source>
</reference>
<protein>
    <submittedName>
        <fullName evidence="2">Uncharacterized protein</fullName>
    </submittedName>
</protein>
<feature type="signal peptide" evidence="1">
    <location>
        <begin position="1"/>
        <end position="22"/>
    </location>
</feature>
<feature type="chain" id="PRO_5038437586" evidence="1">
    <location>
        <begin position="23"/>
        <end position="62"/>
    </location>
</feature>
<sequence length="62" mass="7237">MKKSVFFVLMIVFLSTSTNAYAGSDLYDKFLIDIQEFETAEQSAQVERYKYSYAEYAVKNMI</sequence>
<evidence type="ECO:0000313" key="3">
    <source>
        <dbReference type="Proteomes" id="UP000824176"/>
    </source>
</evidence>
<keyword evidence="1" id="KW-0732">Signal</keyword>
<accession>A0A9D2GT12</accession>
<organism evidence="2 3">
    <name type="scientific">Candidatus Mucispirillum faecigallinarum</name>
    <dbReference type="NCBI Taxonomy" id="2838699"/>
    <lineage>
        <taxon>Bacteria</taxon>
        <taxon>Pseudomonadati</taxon>
        <taxon>Deferribacterota</taxon>
        <taxon>Deferribacteres</taxon>
        <taxon>Deferribacterales</taxon>
        <taxon>Mucispirillaceae</taxon>
        <taxon>Mucispirillum</taxon>
    </lineage>
</organism>
<dbReference type="EMBL" id="DXAQ01000023">
    <property type="protein sequence ID" value="HIZ88629.1"/>
    <property type="molecule type" value="Genomic_DNA"/>
</dbReference>
<reference evidence="2" key="1">
    <citation type="journal article" date="2021" name="PeerJ">
        <title>Extensive microbial diversity within the chicken gut microbiome revealed by metagenomics and culture.</title>
        <authorList>
            <person name="Gilroy R."/>
            <person name="Ravi A."/>
            <person name="Getino M."/>
            <person name="Pursley I."/>
            <person name="Horton D.L."/>
            <person name="Alikhan N.F."/>
            <person name="Baker D."/>
            <person name="Gharbi K."/>
            <person name="Hall N."/>
            <person name="Watson M."/>
            <person name="Adriaenssens E.M."/>
            <person name="Foster-Nyarko E."/>
            <person name="Jarju S."/>
            <person name="Secka A."/>
            <person name="Antonio M."/>
            <person name="Oren A."/>
            <person name="Chaudhuri R.R."/>
            <person name="La Ragione R."/>
            <person name="Hildebrand F."/>
            <person name="Pallen M.J."/>
        </authorList>
    </citation>
    <scope>NUCLEOTIDE SEQUENCE</scope>
    <source>
        <strain evidence="2">ChiW4-1371</strain>
    </source>
</reference>
<proteinExistence type="predicted"/>
<evidence type="ECO:0000313" key="2">
    <source>
        <dbReference type="EMBL" id="HIZ88629.1"/>
    </source>
</evidence>